<evidence type="ECO:0000313" key="3">
    <source>
        <dbReference type="Proteomes" id="UP000199309"/>
    </source>
</evidence>
<keyword evidence="3" id="KW-1185">Reference proteome</keyword>
<dbReference type="Proteomes" id="UP000199309">
    <property type="component" value="Unassembled WGS sequence"/>
</dbReference>
<gene>
    <name evidence="2" type="ORF">SAMN05660299_01937</name>
</gene>
<keyword evidence="1" id="KW-0812">Transmembrane</keyword>
<protein>
    <recommendedName>
        <fullName evidence="4">Cell division protein FtsL</fullName>
    </recommendedName>
</protein>
<dbReference type="RefSeq" id="WP_091651185.1">
    <property type="nucleotide sequence ID" value="NZ_FNHQ01000020.1"/>
</dbReference>
<dbReference type="EMBL" id="FNHQ01000020">
    <property type="protein sequence ID" value="SDN01531.1"/>
    <property type="molecule type" value="Genomic_DNA"/>
</dbReference>
<accession>A0A1G9XYB1</accession>
<evidence type="ECO:0008006" key="4">
    <source>
        <dbReference type="Google" id="ProtNLM"/>
    </source>
</evidence>
<evidence type="ECO:0000313" key="2">
    <source>
        <dbReference type="EMBL" id="SDN01531.1"/>
    </source>
</evidence>
<sequence>MLARKAGYYNYQNQGTRTIAVHYTGDAAYGTRAEERKFSQVLWKTFALIAIIGILLLAHVAISAAAANSGYNLMREKQQVQQFYRENVDLRLDIAKMESPDRIYSTATQKLGMVAPGQVLYGPSYAKSSVGKHAGK</sequence>
<keyword evidence="1" id="KW-1133">Transmembrane helix</keyword>
<dbReference type="AlphaFoldDB" id="A0A1G9XYB1"/>
<organism evidence="2 3">
    <name type="scientific">Megasphaera paucivorans</name>
    <dbReference type="NCBI Taxonomy" id="349095"/>
    <lineage>
        <taxon>Bacteria</taxon>
        <taxon>Bacillati</taxon>
        <taxon>Bacillota</taxon>
        <taxon>Negativicutes</taxon>
        <taxon>Veillonellales</taxon>
        <taxon>Veillonellaceae</taxon>
        <taxon>Megasphaera</taxon>
    </lineage>
</organism>
<evidence type="ECO:0000256" key="1">
    <source>
        <dbReference type="SAM" id="Phobius"/>
    </source>
</evidence>
<proteinExistence type="predicted"/>
<feature type="transmembrane region" description="Helical" evidence="1">
    <location>
        <begin position="46"/>
        <end position="67"/>
    </location>
</feature>
<keyword evidence="1" id="KW-0472">Membrane</keyword>
<name>A0A1G9XYB1_9FIRM</name>
<dbReference type="OrthoDB" id="1625341at2"/>
<dbReference type="STRING" id="349095.SAMN05660299_01937"/>
<reference evidence="2 3" key="1">
    <citation type="submission" date="2016-10" db="EMBL/GenBank/DDBJ databases">
        <authorList>
            <person name="de Groot N.N."/>
        </authorList>
    </citation>
    <scope>NUCLEOTIDE SEQUENCE [LARGE SCALE GENOMIC DNA]</scope>
    <source>
        <strain evidence="2 3">DSM 16981</strain>
    </source>
</reference>